<sequence length="238" mass="24902">MSGRTVLITGASKGIGLATAHRLADQGHRVLGIARGVPDGDFPGVLHACDLADAAATGELLETVTREERVDAVVNNVAIVLPEPLGEITFDALREVYDLNVRVAVQVTQACVGGMRERGWGRIVNVTSRAQHGSRTRSSYAAAKSALVGLTRTWALELAEHGVTVNAVAPGPVDTELLREKHPVGSADEARMLRSVPMGRFGRPEEVAAAIAFLLSDDAGFITGQVLGVDGGGSLPGR</sequence>
<dbReference type="SMART" id="SM00822">
    <property type="entry name" value="PKS_KR"/>
    <property type="match status" value="1"/>
</dbReference>
<name>A0ABV3AJI4_9ACTN</name>
<evidence type="ECO:0000256" key="1">
    <source>
        <dbReference type="ARBA" id="ARBA00006484"/>
    </source>
</evidence>
<feature type="domain" description="Ketoreductase" evidence="2">
    <location>
        <begin position="4"/>
        <end position="171"/>
    </location>
</feature>
<dbReference type="NCBIfam" id="NF005753">
    <property type="entry name" value="PRK07577.1"/>
    <property type="match status" value="1"/>
</dbReference>
<dbReference type="PANTHER" id="PTHR42879:SF2">
    <property type="entry name" value="3-OXOACYL-[ACYL-CARRIER-PROTEIN] REDUCTASE FABG"/>
    <property type="match status" value="1"/>
</dbReference>
<dbReference type="RefSeq" id="WP_031027429.1">
    <property type="nucleotide sequence ID" value="NZ_JBEXDP010000012.1"/>
</dbReference>
<dbReference type="SUPFAM" id="SSF51735">
    <property type="entry name" value="NAD(P)-binding Rossmann-fold domains"/>
    <property type="match status" value="1"/>
</dbReference>
<dbReference type="InterPro" id="IPR050259">
    <property type="entry name" value="SDR"/>
</dbReference>
<organism evidence="3 4">
    <name type="scientific">Streptomyces flaveolus</name>
    <dbReference type="NCBI Taxonomy" id="67297"/>
    <lineage>
        <taxon>Bacteria</taxon>
        <taxon>Bacillati</taxon>
        <taxon>Actinomycetota</taxon>
        <taxon>Actinomycetes</taxon>
        <taxon>Kitasatosporales</taxon>
        <taxon>Streptomycetaceae</taxon>
        <taxon>Streptomyces</taxon>
    </lineage>
</organism>
<dbReference type="InterPro" id="IPR002347">
    <property type="entry name" value="SDR_fam"/>
</dbReference>
<dbReference type="PANTHER" id="PTHR42879">
    <property type="entry name" value="3-OXOACYL-(ACYL-CARRIER-PROTEIN) REDUCTASE"/>
    <property type="match status" value="1"/>
</dbReference>
<gene>
    <name evidence="3" type="ORF">AB0H04_35580</name>
</gene>
<dbReference type="Gene3D" id="3.40.50.720">
    <property type="entry name" value="NAD(P)-binding Rossmann-like Domain"/>
    <property type="match status" value="1"/>
</dbReference>
<dbReference type="PRINTS" id="PR00080">
    <property type="entry name" value="SDRFAMILY"/>
</dbReference>
<accession>A0ABV3AJI4</accession>
<comment type="caution">
    <text evidence="3">The sequence shown here is derived from an EMBL/GenBank/DDBJ whole genome shotgun (WGS) entry which is preliminary data.</text>
</comment>
<evidence type="ECO:0000313" key="4">
    <source>
        <dbReference type="Proteomes" id="UP001551011"/>
    </source>
</evidence>
<dbReference type="InterPro" id="IPR036291">
    <property type="entry name" value="NAD(P)-bd_dom_sf"/>
</dbReference>
<reference evidence="3 4" key="1">
    <citation type="submission" date="2024-06" db="EMBL/GenBank/DDBJ databases">
        <title>The Natural Products Discovery Center: Release of the First 8490 Sequenced Strains for Exploring Actinobacteria Biosynthetic Diversity.</title>
        <authorList>
            <person name="Kalkreuter E."/>
            <person name="Kautsar S.A."/>
            <person name="Yang D."/>
            <person name="Bader C.D."/>
            <person name="Teijaro C.N."/>
            <person name="Fluegel L."/>
            <person name="Davis C.M."/>
            <person name="Simpson J.R."/>
            <person name="Lauterbach L."/>
            <person name="Steele A.D."/>
            <person name="Gui C."/>
            <person name="Meng S."/>
            <person name="Li G."/>
            <person name="Viehrig K."/>
            <person name="Ye F."/>
            <person name="Su P."/>
            <person name="Kiefer A.F."/>
            <person name="Nichols A."/>
            <person name="Cepeda A.J."/>
            <person name="Yan W."/>
            <person name="Fan B."/>
            <person name="Jiang Y."/>
            <person name="Adhikari A."/>
            <person name="Zheng C.-J."/>
            <person name="Schuster L."/>
            <person name="Cowan T.M."/>
            <person name="Smanski M.J."/>
            <person name="Chevrette M.G."/>
            <person name="De Carvalho L.P.S."/>
            <person name="Shen B."/>
        </authorList>
    </citation>
    <scope>NUCLEOTIDE SEQUENCE [LARGE SCALE GENOMIC DNA]</scope>
    <source>
        <strain evidence="3 4">NPDC020594</strain>
    </source>
</reference>
<dbReference type="Proteomes" id="UP001551011">
    <property type="component" value="Unassembled WGS sequence"/>
</dbReference>
<keyword evidence="4" id="KW-1185">Reference proteome</keyword>
<dbReference type="CDD" id="cd05233">
    <property type="entry name" value="SDR_c"/>
    <property type="match status" value="1"/>
</dbReference>
<evidence type="ECO:0000313" key="3">
    <source>
        <dbReference type="EMBL" id="MEU5712116.1"/>
    </source>
</evidence>
<evidence type="ECO:0000259" key="2">
    <source>
        <dbReference type="SMART" id="SM00822"/>
    </source>
</evidence>
<proteinExistence type="inferred from homology"/>
<dbReference type="PRINTS" id="PR00081">
    <property type="entry name" value="GDHRDH"/>
</dbReference>
<dbReference type="InterPro" id="IPR057326">
    <property type="entry name" value="KR_dom"/>
</dbReference>
<dbReference type="Pfam" id="PF13561">
    <property type="entry name" value="adh_short_C2"/>
    <property type="match status" value="1"/>
</dbReference>
<protein>
    <submittedName>
        <fullName evidence="3">SDR family oxidoreductase</fullName>
    </submittedName>
</protein>
<comment type="similarity">
    <text evidence="1">Belongs to the short-chain dehydrogenases/reductases (SDR) family.</text>
</comment>
<dbReference type="EMBL" id="JBFAEG010000032">
    <property type="protein sequence ID" value="MEU5712116.1"/>
    <property type="molecule type" value="Genomic_DNA"/>
</dbReference>